<organism evidence="1">
    <name type="scientific">Lepeophtheirus salmonis</name>
    <name type="common">Salmon louse</name>
    <name type="synonym">Caligus salmonis</name>
    <dbReference type="NCBI Taxonomy" id="72036"/>
    <lineage>
        <taxon>Eukaryota</taxon>
        <taxon>Metazoa</taxon>
        <taxon>Ecdysozoa</taxon>
        <taxon>Arthropoda</taxon>
        <taxon>Crustacea</taxon>
        <taxon>Multicrustacea</taxon>
        <taxon>Hexanauplia</taxon>
        <taxon>Copepoda</taxon>
        <taxon>Siphonostomatoida</taxon>
        <taxon>Caligidae</taxon>
        <taxon>Lepeophtheirus</taxon>
    </lineage>
</organism>
<reference evidence="1" key="1">
    <citation type="submission" date="2014-05" db="EMBL/GenBank/DDBJ databases">
        <authorList>
            <person name="Chronopoulou M."/>
        </authorList>
    </citation>
    <scope>NUCLEOTIDE SEQUENCE</scope>
    <source>
        <tissue evidence="1">Whole organism</tissue>
    </source>
</reference>
<dbReference type="AlphaFoldDB" id="A0A0K2TII5"/>
<evidence type="ECO:0000313" key="1">
    <source>
        <dbReference type="EMBL" id="CDW25635.1"/>
    </source>
</evidence>
<name>A0A0K2TII5_LEPSM</name>
<protein>
    <submittedName>
        <fullName evidence="1">Uncharacterized protein</fullName>
    </submittedName>
</protein>
<feature type="non-terminal residue" evidence="1">
    <location>
        <position position="47"/>
    </location>
</feature>
<accession>A0A0K2TII5</accession>
<dbReference type="EMBL" id="HACA01008274">
    <property type="protein sequence ID" value="CDW25635.1"/>
    <property type="molecule type" value="Transcribed_RNA"/>
</dbReference>
<sequence>YYSLGDDKDDINDDDDDELSPLTAQLSLNSQYKTIQVHTYIQYLFHI</sequence>
<proteinExistence type="predicted"/>
<feature type="non-terminal residue" evidence="1">
    <location>
        <position position="1"/>
    </location>
</feature>